<protein>
    <submittedName>
        <fullName evidence="1">Uncharacterized protein</fullName>
    </submittedName>
</protein>
<dbReference type="EMBL" id="BK032829">
    <property type="protein sequence ID" value="DAF62855.1"/>
    <property type="molecule type" value="Genomic_DNA"/>
</dbReference>
<organism evidence="1">
    <name type="scientific">Myoviridae sp. ctYGJ17</name>
    <dbReference type="NCBI Taxonomy" id="2827692"/>
    <lineage>
        <taxon>Viruses</taxon>
        <taxon>Duplodnaviria</taxon>
        <taxon>Heunggongvirae</taxon>
        <taxon>Uroviricota</taxon>
        <taxon>Caudoviricetes</taxon>
    </lineage>
</organism>
<evidence type="ECO:0000313" key="1">
    <source>
        <dbReference type="EMBL" id="DAF62855.1"/>
    </source>
</evidence>
<reference evidence="1" key="1">
    <citation type="journal article" date="2021" name="Proc. Natl. Acad. Sci. U.S.A.">
        <title>A Catalog of Tens of Thousands of Viruses from Human Metagenomes Reveals Hidden Associations with Chronic Diseases.</title>
        <authorList>
            <person name="Tisza M.J."/>
            <person name="Buck C.B."/>
        </authorList>
    </citation>
    <scope>NUCLEOTIDE SEQUENCE</scope>
    <source>
        <strain evidence="1">CtYGJ17</strain>
    </source>
</reference>
<name>A0A8S5TIP4_9CAUD</name>
<sequence length="35" mass="4110">MSTIAQRGNLSRFLHQTANSLRKNQKRKIEPSERL</sequence>
<accession>A0A8S5TIP4</accession>
<proteinExistence type="predicted"/>